<evidence type="ECO:0000256" key="1">
    <source>
        <dbReference type="SAM" id="MobiDB-lite"/>
    </source>
</evidence>
<evidence type="ECO:0000313" key="2">
    <source>
        <dbReference type="EMBL" id="RPA88190.1"/>
    </source>
</evidence>
<protein>
    <submittedName>
        <fullName evidence="2">Uncharacterized protein</fullName>
    </submittedName>
</protein>
<feature type="region of interest" description="Disordered" evidence="1">
    <location>
        <begin position="54"/>
        <end position="87"/>
    </location>
</feature>
<organism evidence="2 3">
    <name type="scientific">Ascobolus immersus RN42</name>
    <dbReference type="NCBI Taxonomy" id="1160509"/>
    <lineage>
        <taxon>Eukaryota</taxon>
        <taxon>Fungi</taxon>
        <taxon>Dikarya</taxon>
        <taxon>Ascomycota</taxon>
        <taxon>Pezizomycotina</taxon>
        <taxon>Pezizomycetes</taxon>
        <taxon>Pezizales</taxon>
        <taxon>Ascobolaceae</taxon>
        <taxon>Ascobolus</taxon>
    </lineage>
</organism>
<dbReference type="EMBL" id="ML119645">
    <property type="protein sequence ID" value="RPA88190.1"/>
    <property type="molecule type" value="Genomic_DNA"/>
</dbReference>
<keyword evidence="3" id="KW-1185">Reference proteome</keyword>
<gene>
    <name evidence="2" type="ORF">BJ508DRAFT_3567</name>
</gene>
<proteinExistence type="predicted"/>
<dbReference type="Proteomes" id="UP000275078">
    <property type="component" value="Unassembled WGS sequence"/>
</dbReference>
<evidence type="ECO:0000313" key="3">
    <source>
        <dbReference type="Proteomes" id="UP000275078"/>
    </source>
</evidence>
<accession>A0A3N4IVD8</accession>
<name>A0A3N4IVD8_ASCIM</name>
<feature type="compositionally biased region" description="Polar residues" evidence="1">
    <location>
        <begin position="78"/>
        <end position="87"/>
    </location>
</feature>
<sequence>MVPRPTTAIPAFNKVLHPLAPDYLALGHGGKPFKPLKLLKILFTTTAYKPPPKPVVTGTITSSPAPKVRPLQEERLPTSETKTLLSV</sequence>
<dbReference type="AlphaFoldDB" id="A0A3N4IVD8"/>
<reference evidence="2 3" key="1">
    <citation type="journal article" date="2018" name="Nat. Ecol. Evol.">
        <title>Pezizomycetes genomes reveal the molecular basis of ectomycorrhizal truffle lifestyle.</title>
        <authorList>
            <person name="Murat C."/>
            <person name="Payen T."/>
            <person name="Noel B."/>
            <person name="Kuo A."/>
            <person name="Morin E."/>
            <person name="Chen J."/>
            <person name="Kohler A."/>
            <person name="Krizsan K."/>
            <person name="Balestrini R."/>
            <person name="Da Silva C."/>
            <person name="Montanini B."/>
            <person name="Hainaut M."/>
            <person name="Levati E."/>
            <person name="Barry K.W."/>
            <person name="Belfiori B."/>
            <person name="Cichocki N."/>
            <person name="Clum A."/>
            <person name="Dockter R.B."/>
            <person name="Fauchery L."/>
            <person name="Guy J."/>
            <person name="Iotti M."/>
            <person name="Le Tacon F."/>
            <person name="Lindquist E.A."/>
            <person name="Lipzen A."/>
            <person name="Malagnac F."/>
            <person name="Mello A."/>
            <person name="Molinier V."/>
            <person name="Miyauchi S."/>
            <person name="Poulain J."/>
            <person name="Riccioni C."/>
            <person name="Rubini A."/>
            <person name="Sitrit Y."/>
            <person name="Splivallo R."/>
            <person name="Traeger S."/>
            <person name="Wang M."/>
            <person name="Zifcakova L."/>
            <person name="Wipf D."/>
            <person name="Zambonelli A."/>
            <person name="Paolocci F."/>
            <person name="Nowrousian M."/>
            <person name="Ottonello S."/>
            <person name="Baldrian P."/>
            <person name="Spatafora J.W."/>
            <person name="Henrissat B."/>
            <person name="Nagy L.G."/>
            <person name="Aury J.M."/>
            <person name="Wincker P."/>
            <person name="Grigoriev I.V."/>
            <person name="Bonfante P."/>
            <person name="Martin F.M."/>
        </authorList>
    </citation>
    <scope>NUCLEOTIDE SEQUENCE [LARGE SCALE GENOMIC DNA]</scope>
    <source>
        <strain evidence="2 3">RN42</strain>
    </source>
</reference>